<feature type="domain" description="Beta-ketoacyl-[acyl-carrier-protein] synthase III N-terminal" evidence="4">
    <location>
        <begin position="110"/>
        <end position="187"/>
    </location>
</feature>
<dbReference type="GO" id="GO:0004315">
    <property type="term" value="F:3-oxoacyl-[acyl-carrier-protein] synthase activity"/>
    <property type="evidence" value="ECO:0007669"/>
    <property type="project" value="InterPro"/>
</dbReference>
<dbReference type="EMBL" id="RBKT01000001">
    <property type="protein sequence ID" value="RKR91909.1"/>
    <property type="molecule type" value="Genomic_DNA"/>
</dbReference>
<dbReference type="AlphaFoldDB" id="A0A495JUU6"/>
<dbReference type="RefSeq" id="WP_121159999.1">
    <property type="nucleotide sequence ID" value="NZ_RBKT01000001.1"/>
</dbReference>
<dbReference type="InterPro" id="IPR013751">
    <property type="entry name" value="ACP_syn_III_N"/>
</dbReference>
<accession>A0A495JUU6</accession>
<feature type="domain" description="Beta-ketoacyl-[acyl-carrier-protein] synthase III C-terminal" evidence="3">
    <location>
        <begin position="240"/>
        <end position="329"/>
    </location>
</feature>
<dbReference type="InterPro" id="IPR013747">
    <property type="entry name" value="ACP_syn_III_C"/>
</dbReference>
<dbReference type="Pfam" id="PF08541">
    <property type="entry name" value="ACP_syn_III_C"/>
    <property type="match status" value="1"/>
</dbReference>
<dbReference type="CDD" id="cd00830">
    <property type="entry name" value="KAS_III"/>
    <property type="match status" value="1"/>
</dbReference>
<keyword evidence="2" id="KW-0012">Acyltransferase</keyword>
<evidence type="ECO:0000259" key="3">
    <source>
        <dbReference type="Pfam" id="PF08541"/>
    </source>
</evidence>
<dbReference type="PANTHER" id="PTHR34069">
    <property type="entry name" value="3-OXOACYL-[ACYL-CARRIER-PROTEIN] SYNTHASE 3"/>
    <property type="match status" value="1"/>
</dbReference>
<gene>
    <name evidence="5" type="ORF">BDK92_6337</name>
</gene>
<sequence length="338" mass="35356">MRETAVGILGTGSYLPERKVTNEEIAARVPGVTPEWIERKTLIRVRRYAAEDEATSDLAVRAAVEALDRARTVAAQLDYIIVSTSTGDSPQPPTACLVQNALGAHRAACFDINVVCAGFVYGIALARSLVMAHPGAKVLVVAADVYSRILDFDDRSTAVLLGDGAGAAVVGAVPQRYGILGVDLSTCGEARDLIRVDAGGSRMPSSLETVANGDHLFKMHGRGVRDFVMENVPPAVAGLLARVGTGTAEVDHFVPHQANGVLLGELVQRCGLGGARTWRTLEEYGNVGSASVPVALNDAHRSDSLGDGDLVLLAGFGGGMSMGVCLLRWWSLPAGAAS</sequence>
<name>A0A495JUU6_9ACTN</name>
<evidence type="ECO:0000256" key="1">
    <source>
        <dbReference type="ARBA" id="ARBA00022679"/>
    </source>
</evidence>
<dbReference type="GO" id="GO:0044550">
    <property type="term" value="P:secondary metabolite biosynthetic process"/>
    <property type="evidence" value="ECO:0007669"/>
    <property type="project" value="TreeGrafter"/>
</dbReference>
<keyword evidence="6" id="KW-1185">Reference proteome</keyword>
<dbReference type="SUPFAM" id="SSF53901">
    <property type="entry name" value="Thiolase-like"/>
    <property type="match status" value="1"/>
</dbReference>
<dbReference type="Pfam" id="PF08545">
    <property type="entry name" value="ACP_syn_III"/>
    <property type="match status" value="1"/>
</dbReference>
<dbReference type="Gene3D" id="3.40.47.10">
    <property type="match status" value="1"/>
</dbReference>
<dbReference type="Proteomes" id="UP000277671">
    <property type="component" value="Unassembled WGS sequence"/>
</dbReference>
<evidence type="ECO:0000313" key="6">
    <source>
        <dbReference type="Proteomes" id="UP000277671"/>
    </source>
</evidence>
<evidence type="ECO:0000313" key="5">
    <source>
        <dbReference type="EMBL" id="RKR91909.1"/>
    </source>
</evidence>
<dbReference type="GO" id="GO:0006633">
    <property type="term" value="P:fatty acid biosynthetic process"/>
    <property type="evidence" value="ECO:0007669"/>
    <property type="project" value="InterPro"/>
</dbReference>
<reference evidence="5 6" key="1">
    <citation type="submission" date="2018-10" db="EMBL/GenBank/DDBJ databases">
        <title>Sequencing the genomes of 1000 actinobacteria strains.</title>
        <authorList>
            <person name="Klenk H.-P."/>
        </authorList>
    </citation>
    <scope>NUCLEOTIDE SEQUENCE [LARGE SCALE GENOMIC DNA]</scope>
    <source>
        <strain evidence="5 6">DSM 45175</strain>
    </source>
</reference>
<comment type="caution">
    <text evidence="5">The sequence shown here is derived from an EMBL/GenBank/DDBJ whole genome shotgun (WGS) entry which is preliminary data.</text>
</comment>
<evidence type="ECO:0000256" key="2">
    <source>
        <dbReference type="ARBA" id="ARBA00023315"/>
    </source>
</evidence>
<keyword evidence="1" id="KW-0808">Transferase</keyword>
<dbReference type="OrthoDB" id="9815506at2"/>
<organism evidence="5 6">
    <name type="scientific">Micromonospora pisi</name>
    <dbReference type="NCBI Taxonomy" id="589240"/>
    <lineage>
        <taxon>Bacteria</taxon>
        <taxon>Bacillati</taxon>
        <taxon>Actinomycetota</taxon>
        <taxon>Actinomycetes</taxon>
        <taxon>Micromonosporales</taxon>
        <taxon>Micromonosporaceae</taxon>
        <taxon>Micromonospora</taxon>
    </lineage>
</organism>
<dbReference type="NCBIfam" id="NF006829">
    <property type="entry name" value="PRK09352.1"/>
    <property type="match status" value="1"/>
</dbReference>
<dbReference type="PANTHER" id="PTHR34069:SF2">
    <property type="entry name" value="BETA-KETOACYL-[ACYL-CARRIER-PROTEIN] SYNTHASE III"/>
    <property type="match status" value="1"/>
</dbReference>
<protein>
    <submittedName>
        <fullName evidence="5">3-oxoacyl-[acyl-carrier-protein] synthase-3</fullName>
    </submittedName>
</protein>
<proteinExistence type="predicted"/>
<dbReference type="InterPro" id="IPR016039">
    <property type="entry name" value="Thiolase-like"/>
</dbReference>
<evidence type="ECO:0000259" key="4">
    <source>
        <dbReference type="Pfam" id="PF08545"/>
    </source>
</evidence>